<feature type="domain" description="PseI/NeuA/B-like" evidence="1">
    <location>
        <begin position="36"/>
        <end position="244"/>
    </location>
</feature>
<sequence length="244" mass="27312">MEINLGEKKIGDGHRVFFVAEAGVNHNGSLEMAMKLIDVAVESGADAVKFQTFRANEVNTKNAPKASYHVETTGTDEKETWHNLLKKLEMSEEMHHRLFEYCNQKKIMFLSTPYGEESADFLEKLNIKLFKIASTDTNNLPFLGFLAKKKKPMIVSTGMSTFEEVETAVNVVKKEGLKNLVLLQCTGNYPANIVNSNLRVMKTYREELNCLVGLSDHTSELINPIASTALGACVIEKHITLDRN</sequence>
<organism evidence="2">
    <name type="scientific">marine metagenome</name>
    <dbReference type="NCBI Taxonomy" id="408172"/>
    <lineage>
        <taxon>unclassified sequences</taxon>
        <taxon>metagenomes</taxon>
        <taxon>ecological metagenomes</taxon>
    </lineage>
</organism>
<evidence type="ECO:0000259" key="1">
    <source>
        <dbReference type="Pfam" id="PF03102"/>
    </source>
</evidence>
<gene>
    <name evidence="2" type="ORF">METZ01_LOCUS371630</name>
</gene>
<dbReference type="InterPro" id="IPR013785">
    <property type="entry name" value="Aldolase_TIM"/>
</dbReference>
<dbReference type="PANTHER" id="PTHR42966">
    <property type="entry name" value="N-ACETYLNEURAMINATE SYNTHASE"/>
    <property type="match status" value="1"/>
</dbReference>
<dbReference type="GO" id="GO:0047444">
    <property type="term" value="F:N-acylneuraminate-9-phosphate synthase activity"/>
    <property type="evidence" value="ECO:0007669"/>
    <property type="project" value="TreeGrafter"/>
</dbReference>
<dbReference type="GO" id="GO:0016051">
    <property type="term" value="P:carbohydrate biosynthetic process"/>
    <property type="evidence" value="ECO:0007669"/>
    <property type="project" value="InterPro"/>
</dbReference>
<dbReference type="Pfam" id="PF03102">
    <property type="entry name" value="NeuB"/>
    <property type="match status" value="1"/>
</dbReference>
<dbReference type="AlphaFoldDB" id="A0A382T9N3"/>
<dbReference type="Gene3D" id="3.20.20.70">
    <property type="entry name" value="Aldolase class I"/>
    <property type="match status" value="1"/>
</dbReference>
<evidence type="ECO:0000313" key="2">
    <source>
        <dbReference type="EMBL" id="SVD18776.1"/>
    </source>
</evidence>
<protein>
    <recommendedName>
        <fullName evidence="1">PseI/NeuA/B-like domain-containing protein</fullName>
    </recommendedName>
</protein>
<dbReference type="InterPro" id="IPR013132">
    <property type="entry name" value="PseI/NeuA/B-like_N"/>
</dbReference>
<dbReference type="InterPro" id="IPR051690">
    <property type="entry name" value="PseI-like"/>
</dbReference>
<feature type="non-terminal residue" evidence="2">
    <location>
        <position position="244"/>
    </location>
</feature>
<dbReference type="SUPFAM" id="SSF51569">
    <property type="entry name" value="Aldolase"/>
    <property type="match status" value="1"/>
</dbReference>
<proteinExistence type="predicted"/>
<name>A0A382T9N3_9ZZZZ</name>
<reference evidence="2" key="1">
    <citation type="submission" date="2018-05" db="EMBL/GenBank/DDBJ databases">
        <authorList>
            <person name="Lanie J.A."/>
            <person name="Ng W.-L."/>
            <person name="Kazmierczak K.M."/>
            <person name="Andrzejewski T.M."/>
            <person name="Davidsen T.M."/>
            <person name="Wayne K.J."/>
            <person name="Tettelin H."/>
            <person name="Glass J.I."/>
            <person name="Rusch D."/>
            <person name="Podicherti R."/>
            <person name="Tsui H.-C.T."/>
            <person name="Winkler M.E."/>
        </authorList>
    </citation>
    <scope>NUCLEOTIDE SEQUENCE</scope>
</reference>
<dbReference type="PANTHER" id="PTHR42966:SF1">
    <property type="entry name" value="SIALIC ACID SYNTHASE"/>
    <property type="match status" value="1"/>
</dbReference>
<dbReference type="EMBL" id="UINC01134933">
    <property type="protein sequence ID" value="SVD18776.1"/>
    <property type="molecule type" value="Genomic_DNA"/>
</dbReference>
<accession>A0A382T9N3</accession>